<keyword evidence="2" id="KW-1185">Reference proteome</keyword>
<dbReference type="Pfam" id="PF19739">
    <property type="entry name" value="DUF6228"/>
    <property type="match status" value="1"/>
</dbReference>
<dbReference type="EMBL" id="WVUH01000449">
    <property type="protein sequence ID" value="MBO4210298.1"/>
    <property type="molecule type" value="Genomic_DNA"/>
</dbReference>
<sequence>MGAVQLGSRGEWLRLTPDGPPQYVTAELRCDGIAASQRIVHNHASGFEDLADFFGQLADDWRGWGSERVWESVEGDLRIEARHEYQHVQLRIILRSQGPGWGNEGWMVAADLTIDPGEELTRAASDLRVLALGTGSDDDPA</sequence>
<gene>
    <name evidence="1" type="ORF">GSF22_30535</name>
</gene>
<dbReference type="Proteomes" id="UP000823521">
    <property type="component" value="Unassembled WGS sequence"/>
</dbReference>
<organism evidence="1 2">
    <name type="scientific">Micromonospora echinofusca</name>
    <dbReference type="NCBI Taxonomy" id="47858"/>
    <lineage>
        <taxon>Bacteria</taxon>
        <taxon>Bacillati</taxon>
        <taxon>Actinomycetota</taxon>
        <taxon>Actinomycetes</taxon>
        <taxon>Micromonosporales</taxon>
        <taxon>Micromonosporaceae</taxon>
        <taxon>Micromonospora</taxon>
    </lineage>
</organism>
<evidence type="ECO:0000313" key="1">
    <source>
        <dbReference type="EMBL" id="MBO4210298.1"/>
    </source>
</evidence>
<dbReference type="InterPro" id="IPR046196">
    <property type="entry name" value="DUF6228"/>
</dbReference>
<proteinExistence type="predicted"/>
<name>A0ABS3W0U7_MICEH</name>
<evidence type="ECO:0000313" key="2">
    <source>
        <dbReference type="Proteomes" id="UP000823521"/>
    </source>
</evidence>
<accession>A0ABS3W0U7</accession>
<comment type="caution">
    <text evidence="1">The sequence shown here is derived from an EMBL/GenBank/DDBJ whole genome shotgun (WGS) entry which is preliminary data.</text>
</comment>
<evidence type="ECO:0008006" key="3">
    <source>
        <dbReference type="Google" id="ProtNLM"/>
    </source>
</evidence>
<reference evidence="1 2" key="1">
    <citation type="submission" date="2019-12" db="EMBL/GenBank/DDBJ databases">
        <title>Whole genome sequencing of endophytic Actinobacterium Micromonospora sp. MPMI6T.</title>
        <authorList>
            <person name="Evv R."/>
            <person name="Podile A.R."/>
        </authorList>
    </citation>
    <scope>NUCLEOTIDE SEQUENCE [LARGE SCALE GENOMIC DNA]</scope>
    <source>
        <strain evidence="1 2">MPMI6</strain>
    </source>
</reference>
<protein>
    <recommendedName>
        <fullName evidence="3">Immunity protein 50</fullName>
    </recommendedName>
</protein>